<keyword evidence="4" id="KW-1185">Reference proteome</keyword>
<organism evidence="3 4">
    <name type="scientific">Kribbella speibonae</name>
    <dbReference type="NCBI Taxonomy" id="1572660"/>
    <lineage>
        <taxon>Bacteria</taxon>
        <taxon>Bacillati</taxon>
        <taxon>Actinomycetota</taxon>
        <taxon>Actinomycetes</taxon>
        <taxon>Propionibacteriales</taxon>
        <taxon>Kribbellaceae</taxon>
        <taxon>Kribbella</taxon>
    </lineage>
</organism>
<evidence type="ECO:0000256" key="1">
    <source>
        <dbReference type="SAM" id="MobiDB-lite"/>
    </source>
</evidence>
<evidence type="ECO:0000313" key="4">
    <source>
        <dbReference type="Proteomes" id="UP000292385"/>
    </source>
</evidence>
<name>A0ABY2AAS1_9ACTN</name>
<feature type="region of interest" description="Disordered" evidence="1">
    <location>
        <begin position="1"/>
        <end position="33"/>
    </location>
</feature>
<evidence type="ECO:0000259" key="2">
    <source>
        <dbReference type="Pfam" id="PF01636"/>
    </source>
</evidence>
<comment type="caution">
    <text evidence="3">The sequence shown here is derived from an EMBL/GenBank/DDBJ whole genome shotgun (WGS) entry which is preliminary data.</text>
</comment>
<evidence type="ECO:0000313" key="3">
    <source>
        <dbReference type="EMBL" id="TCC26601.1"/>
    </source>
</evidence>
<feature type="domain" description="Aminoglycoside phosphotransferase" evidence="2">
    <location>
        <begin position="109"/>
        <end position="314"/>
    </location>
</feature>
<dbReference type="Gene3D" id="3.90.1200.10">
    <property type="match status" value="1"/>
</dbReference>
<dbReference type="InterPro" id="IPR011009">
    <property type="entry name" value="Kinase-like_dom_sf"/>
</dbReference>
<gene>
    <name evidence="3" type="ORF">E0H58_00750</name>
</gene>
<dbReference type="Pfam" id="PF01636">
    <property type="entry name" value="APH"/>
    <property type="match status" value="1"/>
</dbReference>
<accession>A0ABY2AAS1</accession>
<dbReference type="SUPFAM" id="SSF56112">
    <property type="entry name" value="Protein kinase-like (PK-like)"/>
    <property type="match status" value="1"/>
</dbReference>
<feature type="compositionally biased region" description="Polar residues" evidence="1">
    <location>
        <begin position="1"/>
        <end position="11"/>
    </location>
</feature>
<proteinExistence type="predicted"/>
<feature type="compositionally biased region" description="Pro residues" evidence="1">
    <location>
        <begin position="24"/>
        <end position="33"/>
    </location>
</feature>
<dbReference type="EMBL" id="SJJY01000001">
    <property type="protein sequence ID" value="TCC26601.1"/>
    <property type="molecule type" value="Genomic_DNA"/>
</dbReference>
<reference evidence="3 4" key="1">
    <citation type="submission" date="2019-02" db="EMBL/GenBank/DDBJ databases">
        <title>Kribbella capetownensis sp. nov. and Kribbella speibonae sp. nov., isolated from soil.</title>
        <authorList>
            <person name="Curtis S.M."/>
            <person name="Norton I."/>
            <person name="Everest G.J."/>
            <person name="Meyers P.R."/>
        </authorList>
    </citation>
    <scope>NUCLEOTIDE SEQUENCE [LARGE SCALE GENOMIC DNA]</scope>
    <source>
        <strain evidence="3 4">SK5</strain>
    </source>
</reference>
<sequence length="372" mass="40545">MPSPSWVTASTARCGRSAGGPQSGPRPSPPIPKTPLALLMIALENPYRQKDLTHRLAVVTEGDWRDSGFTQRRPSAETLDWVAASMGQGSRVVGHRRLTGGACSAVHRLTVERGGTRTFVVLRQYPGGLGLQEALETEIANLDVVTGSGLPVPSILATDVAGTSTGGEPSVLMTRLPGHVELNPSEPREWMTRIAELAVFLHSLDLPAKTFSPWTDSWIAPLDDLQVPAGAQKPAVWKAAFDAMAAPPPEDPAVFLHCDFLPVNLLWSRGKITGLTDWNSIHRGSRAIDVGQCRRYLAALYSPEWSEELRSLYESMAGVTLDPWWDLYALLHYDDSGAKWIHRQVAGRRPVDVPGMTSRVEVAVESALRRLG</sequence>
<dbReference type="Proteomes" id="UP000292385">
    <property type="component" value="Unassembled WGS sequence"/>
</dbReference>
<protein>
    <submittedName>
        <fullName evidence="3">Aminoglycoside phosphotransferase family protein</fullName>
    </submittedName>
</protein>
<dbReference type="InterPro" id="IPR002575">
    <property type="entry name" value="Aminoglycoside_PTrfase"/>
</dbReference>